<proteinExistence type="predicted"/>
<keyword evidence="1" id="KW-0175">Coiled coil</keyword>
<evidence type="ECO:0000256" key="1">
    <source>
        <dbReference type="SAM" id="Coils"/>
    </source>
</evidence>
<keyword evidence="3" id="KW-1185">Reference proteome</keyword>
<evidence type="ECO:0000313" key="3">
    <source>
        <dbReference type="Proteomes" id="UP001620645"/>
    </source>
</evidence>
<organism evidence="2 3">
    <name type="scientific">Heterodera schachtii</name>
    <name type="common">Sugarbeet cyst nematode worm</name>
    <name type="synonym">Tylenchus schachtii</name>
    <dbReference type="NCBI Taxonomy" id="97005"/>
    <lineage>
        <taxon>Eukaryota</taxon>
        <taxon>Metazoa</taxon>
        <taxon>Ecdysozoa</taxon>
        <taxon>Nematoda</taxon>
        <taxon>Chromadorea</taxon>
        <taxon>Rhabditida</taxon>
        <taxon>Tylenchina</taxon>
        <taxon>Tylenchomorpha</taxon>
        <taxon>Tylenchoidea</taxon>
        <taxon>Heteroderidae</taxon>
        <taxon>Heteroderinae</taxon>
        <taxon>Heterodera</taxon>
    </lineage>
</organism>
<evidence type="ECO:0000313" key="2">
    <source>
        <dbReference type="EMBL" id="KAL3079730.1"/>
    </source>
</evidence>
<sequence>MGGEKGPPKAEGEGGSLNWPIVGIIRELASRAKELIDEESLLSEQIRLRQAQSEQLNAGLPTLSKERRRRLEETLQLYDLHREIDDLLQWIADKIVRHRTAQLMHQIFLEDAQDADGNNNSDGRQTISGVDPTTLEEEELKQMCAEHVLEKKRLEQKCADLEQKCAEHVLERKRLEQLCAEHVLEKKRLEQLCAAADLEKKRLEQKCAELVLEQTRSQQVSLPQHFGNLLLSVLGGPAARQLFLKVMRVGIEELREFLRSRRSD</sequence>
<name>A0ABD2IPH4_HETSC</name>
<feature type="coiled-coil region" evidence="1">
    <location>
        <begin position="137"/>
        <end position="213"/>
    </location>
</feature>
<comment type="caution">
    <text evidence="2">The sequence shown here is derived from an EMBL/GenBank/DDBJ whole genome shotgun (WGS) entry which is preliminary data.</text>
</comment>
<dbReference type="Proteomes" id="UP001620645">
    <property type="component" value="Unassembled WGS sequence"/>
</dbReference>
<dbReference type="Gene3D" id="1.20.58.60">
    <property type="match status" value="1"/>
</dbReference>
<protein>
    <submittedName>
        <fullName evidence="2">Uncharacterized protein</fullName>
    </submittedName>
</protein>
<reference evidence="2 3" key="1">
    <citation type="submission" date="2024-10" db="EMBL/GenBank/DDBJ databases">
        <authorList>
            <person name="Kim D."/>
        </authorList>
    </citation>
    <scope>NUCLEOTIDE SEQUENCE [LARGE SCALE GENOMIC DNA]</scope>
    <source>
        <strain evidence="2">Taebaek</strain>
    </source>
</reference>
<gene>
    <name evidence="2" type="ORF">niasHS_014012</name>
</gene>
<accession>A0ABD2IPH4</accession>
<dbReference type="AlphaFoldDB" id="A0ABD2IPH4"/>
<dbReference type="EMBL" id="JBICCN010000300">
    <property type="protein sequence ID" value="KAL3079730.1"/>
    <property type="molecule type" value="Genomic_DNA"/>
</dbReference>